<dbReference type="PANTHER" id="PTHR43002">
    <property type="entry name" value="GLYCOGEN DEBRANCHING ENZYME"/>
    <property type="match status" value="1"/>
</dbReference>
<dbReference type="RefSeq" id="WP_068152372.1">
    <property type="nucleotide sequence ID" value="NZ_JBHSCR010000005.1"/>
</dbReference>
<proteinExistence type="inferred from homology"/>
<evidence type="ECO:0000313" key="6">
    <source>
        <dbReference type="Proteomes" id="UP001595776"/>
    </source>
</evidence>
<dbReference type="InterPro" id="IPR013783">
    <property type="entry name" value="Ig-like_fold"/>
</dbReference>
<name>A0ABV8U9C0_9PROT</name>
<dbReference type="NCBIfam" id="TIGR02100">
    <property type="entry name" value="glgX_debranch"/>
    <property type="match status" value="1"/>
</dbReference>
<evidence type="ECO:0000256" key="1">
    <source>
        <dbReference type="ARBA" id="ARBA00008061"/>
    </source>
</evidence>
<comment type="caution">
    <text evidence="5">The sequence shown here is derived from an EMBL/GenBank/DDBJ whole genome shotgun (WGS) entry which is preliminary data.</text>
</comment>
<dbReference type="EMBL" id="JBHSCR010000005">
    <property type="protein sequence ID" value="MFC4347796.1"/>
    <property type="molecule type" value="Genomic_DNA"/>
</dbReference>
<dbReference type="Proteomes" id="UP001595776">
    <property type="component" value="Unassembled WGS sequence"/>
</dbReference>
<dbReference type="Pfam" id="PF02922">
    <property type="entry name" value="CBM_48"/>
    <property type="match status" value="1"/>
</dbReference>
<keyword evidence="3 5" id="KW-0326">Glycosidase</keyword>
<dbReference type="InterPro" id="IPR017853">
    <property type="entry name" value="GH"/>
</dbReference>
<dbReference type="CDD" id="cd02856">
    <property type="entry name" value="E_set_GDE_Isoamylase_N"/>
    <property type="match status" value="1"/>
</dbReference>
<dbReference type="Pfam" id="PF18390">
    <property type="entry name" value="GlgX_C"/>
    <property type="match status" value="1"/>
</dbReference>
<reference evidence="6" key="1">
    <citation type="journal article" date="2019" name="Int. J. Syst. Evol. Microbiol.">
        <title>The Global Catalogue of Microorganisms (GCM) 10K type strain sequencing project: providing services to taxonomists for standard genome sequencing and annotation.</title>
        <authorList>
            <consortium name="The Broad Institute Genomics Platform"/>
            <consortium name="The Broad Institute Genome Sequencing Center for Infectious Disease"/>
            <person name="Wu L."/>
            <person name="Ma J."/>
        </authorList>
    </citation>
    <scope>NUCLEOTIDE SEQUENCE [LARGE SCALE GENOMIC DNA]</scope>
    <source>
        <strain evidence="6">CGMCC 1.15304</strain>
    </source>
</reference>
<evidence type="ECO:0000259" key="4">
    <source>
        <dbReference type="SMART" id="SM00642"/>
    </source>
</evidence>
<evidence type="ECO:0000313" key="5">
    <source>
        <dbReference type="EMBL" id="MFC4347796.1"/>
    </source>
</evidence>
<keyword evidence="2 5" id="KW-0378">Hydrolase</keyword>
<dbReference type="SUPFAM" id="SSF81296">
    <property type="entry name" value="E set domains"/>
    <property type="match status" value="1"/>
</dbReference>
<dbReference type="InterPro" id="IPR013780">
    <property type="entry name" value="Glyco_hydro_b"/>
</dbReference>
<dbReference type="Gene3D" id="2.60.40.1180">
    <property type="entry name" value="Golgi alpha-mannosidase II"/>
    <property type="match status" value="1"/>
</dbReference>
<keyword evidence="6" id="KW-1185">Reference proteome</keyword>
<accession>A0ABV8U9C0</accession>
<dbReference type="SUPFAM" id="SSF51445">
    <property type="entry name" value="(Trans)glycosidases"/>
    <property type="match status" value="1"/>
</dbReference>
<dbReference type="EC" id="3.2.1.196" evidence="5"/>
<protein>
    <submittedName>
        <fullName evidence="5">Glycogen debranching protein GlgX</fullName>
        <ecNumber evidence="5">3.2.1.196</ecNumber>
    </submittedName>
</protein>
<sequence>MAKGAVIQPGRPNPLGATPLEGGTNFALFSENATGVDLCLFAPDGKREVARHALPERTGNIWHGFLPGVTDGQLYGYRVHGPYAPKEGHRFNANKLLIDPYAKRLSGTFGDRRVLLGYDPGHTEKDLSFCTLDSASHMPKCVVGAPAFRWGEDTPPGTPMANTIIYEAHVKGLTRLHMGVPAKARGTFEGLTAPKMLDHLVKLSVSAIELLPVQSFFPEPRLTDMGLTNYWGYNPINYFVPEPAYMGPSGEQSFQKMVRALHTAGIEVILDVVYNHTAESWELGPTLSYRGIDNASYYRLQPDAPRFYVNDTGCGNSLRTDHPMVMCMVMDSLRYWVTDMHVDGFRFDLAPTMARTQEGFCADAPLIAAMQQDPVLKGVKLIMEPWDVGPHGYQLGSFPAGMAEWNDRYRDQVRSYWRGHKGAKADLAGGLLGSADIFDARHRKPQDSVNFITSHDGFNLTDLVSYSHKRNEANGEQNRDGHGHNISDNCGHEGATDDAAILARRARRKRNLLATLMLSQGTPMLLAGDEIGHSQQGNNNAYCQDNEITWLDWAGTDADLTDFVAGLIRLRKTNALLRQEKYLHDANEVEWLDAGGGPLEGSAWHSDTSHFGCLLKGQSEALLMLMNADATDVDFRLPGGDWACVLDTGSETPFKETRTDSQAISLKGESVMLLKGSPHA</sequence>
<dbReference type="SUPFAM" id="SSF51011">
    <property type="entry name" value="Glycosyl hydrolase domain"/>
    <property type="match status" value="1"/>
</dbReference>
<dbReference type="InterPro" id="IPR004193">
    <property type="entry name" value="Glyco_hydro_13_N"/>
</dbReference>
<dbReference type="InterPro" id="IPR014756">
    <property type="entry name" value="Ig_E-set"/>
</dbReference>
<dbReference type="InterPro" id="IPR006047">
    <property type="entry name" value="GH13_cat_dom"/>
</dbReference>
<evidence type="ECO:0000256" key="2">
    <source>
        <dbReference type="ARBA" id="ARBA00022801"/>
    </source>
</evidence>
<organism evidence="5 6">
    <name type="scientific">Kordiimonas lipolytica</name>
    <dbReference type="NCBI Taxonomy" id="1662421"/>
    <lineage>
        <taxon>Bacteria</taxon>
        <taxon>Pseudomonadati</taxon>
        <taxon>Pseudomonadota</taxon>
        <taxon>Alphaproteobacteria</taxon>
        <taxon>Kordiimonadales</taxon>
        <taxon>Kordiimonadaceae</taxon>
        <taxon>Kordiimonas</taxon>
    </lineage>
</organism>
<feature type="domain" description="Glycosyl hydrolase family 13 catalytic" evidence="4">
    <location>
        <begin position="163"/>
        <end position="571"/>
    </location>
</feature>
<dbReference type="InterPro" id="IPR011837">
    <property type="entry name" value="Glycogen_debranch_GlgX"/>
</dbReference>
<gene>
    <name evidence="5" type="primary">glgX</name>
    <name evidence="5" type="ORF">ACFO5Q_08075</name>
</gene>
<dbReference type="GO" id="GO:0120549">
    <property type="term" value="F:limit dextrin alpha-1,6-maltotetraose-hydrolase activity"/>
    <property type="evidence" value="ECO:0007669"/>
    <property type="project" value="UniProtKB-EC"/>
</dbReference>
<dbReference type="Gene3D" id="3.20.20.80">
    <property type="entry name" value="Glycosidases"/>
    <property type="match status" value="1"/>
</dbReference>
<evidence type="ECO:0000256" key="3">
    <source>
        <dbReference type="ARBA" id="ARBA00023295"/>
    </source>
</evidence>
<dbReference type="InterPro" id="IPR040784">
    <property type="entry name" value="GlgX_C"/>
</dbReference>
<dbReference type="InterPro" id="IPR044505">
    <property type="entry name" value="GlgX_Isoamylase_N_E_set"/>
</dbReference>
<dbReference type="CDD" id="cd11326">
    <property type="entry name" value="AmyAc_Glg_debranch"/>
    <property type="match status" value="1"/>
</dbReference>
<comment type="similarity">
    <text evidence="1">Belongs to the glycosyl hydrolase 13 family.</text>
</comment>
<dbReference type="SMART" id="SM00642">
    <property type="entry name" value="Aamy"/>
    <property type="match status" value="1"/>
</dbReference>
<dbReference type="Gene3D" id="2.60.40.10">
    <property type="entry name" value="Immunoglobulins"/>
    <property type="match status" value="1"/>
</dbReference>
<dbReference type="Pfam" id="PF00128">
    <property type="entry name" value="Alpha-amylase"/>
    <property type="match status" value="1"/>
</dbReference>